<evidence type="ECO:0000313" key="3">
    <source>
        <dbReference type="Proteomes" id="UP000326837"/>
    </source>
</evidence>
<keyword evidence="1" id="KW-1133">Transmembrane helix</keyword>
<dbReference type="Proteomes" id="UP000326837">
    <property type="component" value="Chromosome"/>
</dbReference>
<keyword evidence="1" id="KW-0812">Transmembrane</keyword>
<keyword evidence="3" id="KW-1185">Reference proteome</keyword>
<feature type="transmembrane region" description="Helical" evidence="1">
    <location>
        <begin position="44"/>
        <end position="66"/>
    </location>
</feature>
<dbReference type="EMBL" id="AP021861">
    <property type="protein sequence ID" value="BBO30780.1"/>
    <property type="molecule type" value="Genomic_DNA"/>
</dbReference>
<name>A0A5K7X2T6_9BACT</name>
<protein>
    <submittedName>
        <fullName evidence="2">Uncharacterized protein</fullName>
    </submittedName>
</protein>
<proteinExistence type="predicted"/>
<dbReference type="KEGG" id="lpav:PLANPX_0392"/>
<keyword evidence="1" id="KW-0472">Membrane</keyword>
<feature type="transmembrane region" description="Helical" evidence="1">
    <location>
        <begin position="14"/>
        <end position="32"/>
    </location>
</feature>
<organism evidence="2 3">
    <name type="scientific">Lacipirellula parvula</name>
    <dbReference type="NCBI Taxonomy" id="2650471"/>
    <lineage>
        <taxon>Bacteria</taxon>
        <taxon>Pseudomonadati</taxon>
        <taxon>Planctomycetota</taxon>
        <taxon>Planctomycetia</taxon>
        <taxon>Pirellulales</taxon>
        <taxon>Lacipirellulaceae</taxon>
        <taxon>Lacipirellula</taxon>
    </lineage>
</organism>
<evidence type="ECO:0000313" key="2">
    <source>
        <dbReference type="EMBL" id="BBO30780.1"/>
    </source>
</evidence>
<evidence type="ECO:0000256" key="1">
    <source>
        <dbReference type="SAM" id="Phobius"/>
    </source>
</evidence>
<reference evidence="3" key="1">
    <citation type="submission" date="2019-10" db="EMBL/GenBank/DDBJ databases">
        <title>Lacipirellula parvula gen. nov., sp. nov., representing a lineage of planctomycetes widespread in freshwater anoxic habitats, and description of the family Lacipirellulaceae.</title>
        <authorList>
            <person name="Dedysh S.N."/>
            <person name="Kulichevskaya I.S."/>
            <person name="Beletsky A.V."/>
            <person name="Rakitin A.L."/>
            <person name="Mardanov A.V."/>
            <person name="Ivanova A.A."/>
            <person name="Saltykova V.X."/>
            <person name="Rijpstra W.I.C."/>
            <person name="Sinninghe Damste J.S."/>
            <person name="Ravin N.V."/>
        </authorList>
    </citation>
    <scope>NUCLEOTIDE SEQUENCE [LARGE SCALE GENOMIC DNA]</scope>
    <source>
        <strain evidence="3">PX69</strain>
    </source>
</reference>
<dbReference type="AlphaFoldDB" id="A0A5K7X2T6"/>
<gene>
    <name evidence="2" type="ORF">PLANPX_0392</name>
</gene>
<accession>A0A5K7X2T6</accession>
<sequence length="87" mass="9661">MDILAQRSSITESPLGVCIVLGVMGVLYFLRWRWRQLTQQSPFPVFRLLSTLLLMVATVIGFAYAVRWLGAQSPDAPSQHSESAALP</sequence>